<evidence type="ECO:0000313" key="2">
    <source>
        <dbReference type="Proteomes" id="UP000249645"/>
    </source>
</evidence>
<comment type="caution">
    <text evidence="1">The sequence shown here is derived from an EMBL/GenBank/DDBJ whole genome shotgun (WGS) entry which is preliminary data.</text>
</comment>
<dbReference type="AlphaFoldDB" id="A0A2W5F024"/>
<name>A0A2W5F024_9SPHI</name>
<organism evidence="1 2">
    <name type="scientific">Pseudopedobacter saltans</name>
    <dbReference type="NCBI Taxonomy" id="151895"/>
    <lineage>
        <taxon>Bacteria</taxon>
        <taxon>Pseudomonadati</taxon>
        <taxon>Bacteroidota</taxon>
        <taxon>Sphingobacteriia</taxon>
        <taxon>Sphingobacteriales</taxon>
        <taxon>Sphingobacteriaceae</taxon>
        <taxon>Pseudopedobacter</taxon>
    </lineage>
</organism>
<proteinExistence type="predicted"/>
<gene>
    <name evidence="1" type="ORF">DI598_09390</name>
</gene>
<evidence type="ECO:0000313" key="1">
    <source>
        <dbReference type="EMBL" id="PZP48788.1"/>
    </source>
</evidence>
<reference evidence="1 2" key="1">
    <citation type="submission" date="2017-11" db="EMBL/GenBank/DDBJ databases">
        <title>Infants hospitalized years apart are colonized by the same room-sourced microbial strains.</title>
        <authorList>
            <person name="Brooks B."/>
            <person name="Olm M.R."/>
            <person name="Firek B.A."/>
            <person name="Baker R."/>
            <person name="Thomas B.C."/>
            <person name="Morowitz M.J."/>
            <person name="Banfield J.F."/>
        </authorList>
    </citation>
    <scope>NUCLEOTIDE SEQUENCE [LARGE SCALE GENOMIC DNA]</scope>
    <source>
        <strain evidence="1">S2_009_000_R2_76</strain>
    </source>
</reference>
<accession>A0A2W5F024</accession>
<dbReference type="Proteomes" id="UP000249645">
    <property type="component" value="Unassembled WGS sequence"/>
</dbReference>
<dbReference type="EMBL" id="QFOI01000146">
    <property type="protein sequence ID" value="PZP48788.1"/>
    <property type="molecule type" value="Genomic_DNA"/>
</dbReference>
<evidence type="ECO:0008006" key="3">
    <source>
        <dbReference type="Google" id="ProtNLM"/>
    </source>
</evidence>
<protein>
    <recommendedName>
        <fullName evidence="3">Tetratricopeptide repeat protein</fullName>
    </recommendedName>
</protein>
<sequence length="196" mass="21688">MFIANAQNEKYIAAMKKNLALFDSAKTGQDFQNLAASFERIGNAEKTQWLPFYYAGLSEANYGFIDAKADKDAVGTKTLELAEKADAIQKSDETKAVSYMGYILQLLVDPQGRYMTYGKNAQTQLEEGLKLNPNNPRLYFLKGQGVLNTPEFIGGGKAAAKPILEKAVALFETDKPQPLYPDWGKKLATEALEKCK</sequence>